<accession>A0A1U7HNZ4</accession>
<gene>
    <name evidence="3" type="ORF">NIES593_05835</name>
</gene>
<proteinExistence type="inferred from homology"/>
<dbReference type="STRING" id="1921803.NIES593_05835"/>
<name>A0A1U7HNZ4_9CYAN</name>
<protein>
    <submittedName>
        <fullName evidence="3">Homoserine kinase</fullName>
    </submittedName>
</protein>
<dbReference type="PANTHER" id="PTHR21064:SF6">
    <property type="entry name" value="AMINOGLYCOSIDE PHOSPHOTRANSFERASE DOMAIN-CONTAINING PROTEIN"/>
    <property type="match status" value="1"/>
</dbReference>
<evidence type="ECO:0000313" key="4">
    <source>
        <dbReference type="Proteomes" id="UP000186868"/>
    </source>
</evidence>
<dbReference type="InterPro" id="IPR050249">
    <property type="entry name" value="Pseudomonas-type_ThrB"/>
</dbReference>
<organism evidence="3 4">
    <name type="scientific">Hydrococcus rivularis NIES-593</name>
    <dbReference type="NCBI Taxonomy" id="1921803"/>
    <lineage>
        <taxon>Bacteria</taxon>
        <taxon>Bacillati</taxon>
        <taxon>Cyanobacteriota</taxon>
        <taxon>Cyanophyceae</taxon>
        <taxon>Pleurocapsales</taxon>
        <taxon>Hydrococcaceae</taxon>
        <taxon>Hydrococcus</taxon>
    </lineage>
</organism>
<keyword evidence="3" id="KW-0418">Kinase</keyword>
<dbReference type="SUPFAM" id="SSF56112">
    <property type="entry name" value="Protein kinase-like (PK-like)"/>
    <property type="match status" value="1"/>
</dbReference>
<comment type="similarity">
    <text evidence="1">Belongs to the pseudomonas-type ThrB family.</text>
</comment>
<keyword evidence="4" id="KW-1185">Reference proteome</keyword>
<evidence type="ECO:0000313" key="3">
    <source>
        <dbReference type="EMBL" id="OKH25306.1"/>
    </source>
</evidence>
<sequence length="328" mass="38091">MNSTFPTVCSTLAPGALASLVYSDYDVELIKNCLFWRRGLSDVYLVETLSKPYILRVSHHHWRSKNEIDFELELLEFLRDRQIPVASPLRTKEGNLSVEIDAPEGKRYAALFHYAPGEIALGDFNHTQSFLLGETVAKLHQATKGFRTVAYRQPLDLKHLLDDSLQIIAPFLHHRQQDLKYLLEAIALIKNQLSSLPAKSPYWVVCWGDPHSGNVHITRNNQMTLFDFDQCGYGWRVFDIAKFWQVGLQTGLSRTIRQAFLDGYRSYEKITDIELECLQALTQAAYIWAWAIALDHAKFYDYSRLDKSYFSQRLERFKQLNCKDWQLF</sequence>
<dbReference type="GO" id="GO:0004413">
    <property type="term" value="F:homoserine kinase activity"/>
    <property type="evidence" value="ECO:0007669"/>
    <property type="project" value="TreeGrafter"/>
</dbReference>
<feature type="domain" description="Aminoglycoside phosphotransferase" evidence="2">
    <location>
        <begin position="40"/>
        <end position="268"/>
    </location>
</feature>
<dbReference type="InterPro" id="IPR011009">
    <property type="entry name" value="Kinase-like_dom_sf"/>
</dbReference>
<dbReference type="Gene3D" id="3.30.200.20">
    <property type="entry name" value="Phosphorylase Kinase, domain 1"/>
    <property type="match status" value="1"/>
</dbReference>
<dbReference type="PANTHER" id="PTHR21064">
    <property type="entry name" value="AMINOGLYCOSIDE PHOSPHOTRANSFERASE DOMAIN-CONTAINING PROTEIN-RELATED"/>
    <property type="match status" value="1"/>
</dbReference>
<dbReference type="Proteomes" id="UP000186868">
    <property type="component" value="Unassembled WGS sequence"/>
</dbReference>
<dbReference type="Pfam" id="PF01636">
    <property type="entry name" value="APH"/>
    <property type="match status" value="1"/>
</dbReference>
<keyword evidence="3" id="KW-0808">Transferase</keyword>
<evidence type="ECO:0000259" key="2">
    <source>
        <dbReference type="Pfam" id="PF01636"/>
    </source>
</evidence>
<dbReference type="EMBL" id="MRCB01000004">
    <property type="protein sequence ID" value="OKH25306.1"/>
    <property type="molecule type" value="Genomic_DNA"/>
</dbReference>
<dbReference type="Gene3D" id="3.90.1200.10">
    <property type="match status" value="1"/>
</dbReference>
<dbReference type="InterPro" id="IPR002575">
    <property type="entry name" value="Aminoglycoside_PTrfase"/>
</dbReference>
<evidence type="ECO:0000256" key="1">
    <source>
        <dbReference type="ARBA" id="ARBA00038240"/>
    </source>
</evidence>
<dbReference type="OrthoDB" id="9800774at2"/>
<dbReference type="GO" id="GO:0009088">
    <property type="term" value="P:threonine biosynthetic process"/>
    <property type="evidence" value="ECO:0007669"/>
    <property type="project" value="TreeGrafter"/>
</dbReference>
<dbReference type="AlphaFoldDB" id="A0A1U7HNZ4"/>
<reference evidence="3 4" key="1">
    <citation type="submission" date="2016-11" db="EMBL/GenBank/DDBJ databases">
        <title>Draft Genome Sequences of Nine Cyanobacterial Strains from Diverse Habitats.</title>
        <authorList>
            <person name="Zhu T."/>
            <person name="Hou S."/>
            <person name="Lu X."/>
            <person name="Hess W.R."/>
        </authorList>
    </citation>
    <scope>NUCLEOTIDE SEQUENCE [LARGE SCALE GENOMIC DNA]</scope>
    <source>
        <strain evidence="3 4">NIES-593</strain>
    </source>
</reference>
<comment type="caution">
    <text evidence="3">The sequence shown here is derived from an EMBL/GenBank/DDBJ whole genome shotgun (WGS) entry which is preliminary data.</text>
</comment>